<evidence type="ECO:0000313" key="3">
    <source>
        <dbReference type="Proteomes" id="UP001218218"/>
    </source>
</evidence>
<gene>
    <name evidence="1" type="ORF">DFH08DRAFT_654654</name>
    <name evidence="2" type="ORF">DFH08DRAFT_663784</name>
</gene>
<organism evidence="2 3">
    <name type="scientific">Mycena albidolilacea</name>
    <dbReference type="NCBI Taxonomy" id="1033008"/>
    <lineage>
        <taxon>Eukaryota</taxon>
        <taxon>Fungi</taxon>
        <taxon>Dikarya</taxon>
        <taxon>Basidiomycota</taxon>
        <taxon>Agaricomycotina</taxon>
        <taxon>Agaricomycetes</taxon>
        <taxon>Agaricomycetidae</taxon>
        <taxon>Agaricales</taxon>
        <taxon>Marasmiineae</taxon>
        <taxon>Mycenaceae</taxon>
        <taxon>Mycena</taxon>
    </lineage>
</organism>
<dbReference type="EMBL" id="JARIHO010000094">
    <property type="protein sequence ID" value="KAJ7306160.1"/>
    <property type="molecule type" value="Genomic_DNA"/>
</dbReference>
<name>A0AAD7A7A3_9AGAR</name>
<reference evidence="2" key="1">
    <citation type="submission" date="2023-03" db="EMBL/GenBank/DDBJ databases">
        <title>Massive genome expansion in bonnet fungi (Mycena s.s.) driven by repeated elements and novel gene families across ecological guilds.</title>
        <authorList>
            <consortium name="Lawrence Berkeley National Laboratory"/>
            <person name="Harder C.B."/>
            <person name="Miyauchi S."/>
            <person name="Viragh M."/>
            <person name="Kuo A."/>
            <person name="Thoen E."/>
            <person name="Andreopoulos B."/>
            <person name="Lu D."/>
            <person name="Skrede I."/>
            <person name="Drula E."/>
            <person name="Henrissat B."/>
            <person name="Morin E."/>
            <person name="Kohler A."/>
            <person name="Barry K."/>
            <person name="LaButti K."/>
            <person name="Morin E."/>
            <person name="Salamov A."/>
            <person name="Lipzen A."/>
            <person name="Mereny Z."/>
            <person name="Hegedus B."/>
            <person name="Baldrian P."/>
            <person name="Stursova M."/>
            <person name="Weitz H."/>
            <person name="Taylor A."/>
            <person name="Grigoriev I.V."/>
            <person name="Nagy L.G."/>
            <person name="Martin F."/>
            <person name="Kauserud H."/>
        </authorList>
    </citation>
    <scope>NUCLEOTIDE SEQUENCE</scope>
    <source>
        <strain evidence="2">CBHHK002</strain>
    </source>
</reference>
<accession>A0AAD7A7A3</accession>
<evidence type="ECO:0000313" key="1">
    <source>
        <dbReference type="EMBL" id="KAJ7306160.1"/>
    </source>
</evidence>
<keyword evidence="3" id="KW-1185">Reference proteome</keyword>
<feature type="non-terminal residue" evidence="2">
    <location>
        <position position="1"/>
    </location>
</feature>
<feature type="non-terminal residue" evidence="2">
    <location>
        <position position="161"/>
    </location>
</feature>
<dbReference type="Proteomes" id="UP001218218">
    <property type="component" value="Unassembled WGS sequence"/>
</dbReference>
<sequence>PRGPAVGTLEYDLASGKFQTRWDDWTQFQQWLREEEQRNCIELRLVNTYRRLPAYERKLRYVCSRHGTGGVKVYTKRHPEWEFKLGSKRTNCACSLVVKQYPGIPTVLGRYSSNHNHPIGNDNLPYTQIPKETKEYIAGLLRLKVAPTHVARPDFAITLSS</sequence>
<protein>
    <recommendedName>
        <fullName evidence="4">FAR1 domain-containing protein</fullName>
    </recommendedName>
</protein>
<evidence type="ECO:0008006" key="4">
    <source>
        <dbReference type="Google" id="ProtNLM"/>
    </source>
</evidence>
<dbReference type="AlphaFoldDB" id="A0AAD7A7A3"/>
<comment type="caution">
    <text evidence="2">The sequence shown here is derived from an EMBL/GenBank/DDBJ whole genome shotgun (WGS) entry which is preliminary data.</text>
</comment>
<proteinExistence type="predicted"/>
<dbReference type="EMBL" id="JARIHO010000014">
    <property type="protein sequence ID" value="KAJ7350937.1"/>
    <property type="molecule type" value="Genomic_DNA"/>
</dbReference>
<evidence type="ECO:0000313" key="2">
    <source>
        <dbReference type="EMBL" id="KAJ7350937.1"/>
    </source>
</evidence>